<dbReference type="InterPro" id="IPR005991">
    <property type="entry name" value="GUAB1"/>
</dbReference>
<dbReference type="InterPro" id="IPR005990">
    <property type="entry name" value="IMP_DH"/>
</dbReference>
<evidence type="ECO:0000313" key="10">
    <source>
        <dbReference type="Proteomes" id="UP001595858"/>
    </source>
</evidence>
<dbReference type="NCBIfam" id="TIGR01303">
    <property type="entry name" value="IMP_DH_rel_1"/>
    <property type="match status" value="1"/>
</dbReference>
<comment type="function">
    <text evidence="6">Involved in the purine-salvage pathway. Catalyzes the NADPH-dependent conversion of GMP to IMP.</text>
</comment>
<dbReference type="InterPro" id="IPR013785">
    <property type="entry name" value="Aldolase_TIM"/>
</dbReference>
<comment type="pathway">
    <text evidence="6">Purine metabolism; IMP biosynthesis via salvage pathway.</text>
</comment>
<dbReference type="RefSeq" id="WP_344141582.1">
    <property type="nucleotide sequence ID" value="NZ_BAAAQI010000003.1"/>
</dbReference>
<keyword evidence="4 6" id="KW-0560">Oxidoreductase</keyword>
<evidence type="ECO:0000256" key="2">
    <source>
        <dbReference type="ARBA" id="ARBA00022737"/>
    </source>
</evidence>
<dbReference type="CDD" id="cd02205">
    <property type="entry name" value="CBS_pair_SF"/>
    <property type="match status" value="1"/>
</dbReference>
<evidence type="ECO:0000256" key="5">
    <source>
        <dbReference type="ARBA" id="ARBA00023122"/>
    </source>
</evidence>
<dbReference type="PIRSF" id="PIRSF000130">
    <property type="entry name" value="IMPDH"/>
    <property type="match status" value="1"/>
</dbReference>
<keyword evidence="5 7" id="KW-0129">CBS domain</keyword>
<feature type="domain" description="CBS" evidence="8">
    <location>
        <begin position="95"/>
        <end position="153"/>
    </location>
</feature>
<dbReference type="Proteomes" id="UP001595858">
    <property type="component" value="Unassembled WGS sequence"/>
</dbReference>
<comment type="similarity">
    <text evidence="6">Belongs to the IMPDH/GMPR family. GuaB1 subfamily.</text>
</comment>
<evidence type="ECO:0000259" key="8">
    <source>
        <dbReference type="PROSITE" id="PS51371"/>
    </source>
</evidence>
<evidence type="ECO:0000256" key="7">
    <source>
        <dbReference type="PROSITE-ProRule" id="PRU00703"/>
    </source>
</evidence>
<evidence type="ECO:0000256" key="3">
    <source>
        <dbReference type="ARBA" id="ARBA00022857"/>
    </source>
</evidence>
<dbReference type="Gene3D" id="3.20.20.70">
    <property type="entry name" value="Aldolase class I"/>
    <property type="match status" value="1"/>
</dbReference>
<dbReference type="InterPro" id="IPR000644">
    <property type="entry name" value="CBS_dom"/>
</dbReference>
<dbReference type="InterPro" id="IPR050139">
    <property type="entry name" value="GMP_reductase"/>
</dbReference>
<dbReference type="PANTHER" id="PTHR43170:SF5">
    <property type="entry name" value="GMP REDUCTASE"/>
    <property type="match status" value="1"/>
</dbReference>
<feature type="binding site" evidence="6">
    <location>
        <begin position="296"/>
        <end position="298"/>
    </location>
    <ligand>
        <name>NADP(+)</name>
        <dbReference type="ChEBI" id="CHEBI:58349"/>
    </ligand>
</feature>
<evidence type="ECO:0000256" key="1">
    <source>
        <dbReference type="ARBA" id="ARBA00022726"/>
    </source>
</evidence>
<dbReference type="HAMAP" id="MF_02250">
    <property type="entry name" value="GMPR_GuaB1"/>
    <property type="match status" value="1"/>
</dbReference>
<evidence type="ECO:0000313" key="9">
    <source>
        <dbReference type="EMBL" id="MFC4867937.1"/>
    </source>
</evidence>
<proteinExistence type="inferred from homology"/>
<gene>
    <name evidence="6" type="primary">guaB1</name>
    <name evidence="9" type="ORF">ACFPCZ_14975</name>
</gene>
<feature type="active site" description="Thioimidate intermediate" evidence="6">
    <location>
        <position position="303"/>
    </location>
</feature>
<dbReference type="SMART" id="SM00116">
    <property type="entry name" value="CBS"/>
    <property type="match status" value="2"/>
</dbReference>
<feature type="binding site" evidence="6">
    <location>
        <begin position="246"/>
        <end position="248"/>
    </location>
    <ligand>
        <name>NADP(+)</name>
        <dbReference type="ChEBI" id="CHEBI:58349"/>
    </ligand>
</feature>
<dbReference type="PANTHER" id="PTHR43170">
    <property type="entry name" value="GMP REDUCTASE"/>
    <property type="match status" value="1"/>
</dbReference>
<comment type="catalytic activity">
    <reaction evidence="6">
        <text>IMP + NH4(+) + NADP(+) = GMP + NADPH + 2 H(+)</text>
        <dbReference type="Rhea" id="RHEA:17185"/>
        <dbReference type="ChEBI" id="CHEBI:15378"/>
        <dbReference type="ChEBI" id="CHEBI:28938"/>
        <dbReference type="ChEBI" id="CHEBI:57783"/>
        <dbReference type="ChEBI" id="CHEBI:58053"/>
        <dbReference type="ChEBI" id="CHEBI:58115"/>
        <dbReference type="ChEBI" id="CHEBI:58349"/>
        <dbReference type="EC" id="1.7.1.7"/>
    </reaction>
</comment>
<dbReference type="CDD" id="cd00381">
    <property type="entry name" value="IMPDH"/>
    <property type="match status" value="1"/>
</dbReference>
<dbReference type="InterPro" id="IPR001093">
    <property type="entry name" value="IMP_DH_GMPRt"/>
</dbReference>
<dbReference type="EC" id="1.7.1.7" evidence="6"/>
<evidence type="ECO:0000256" key="4">
    <source>
        <dbReference type="ARBA" id="ARBA00023002"/>
    </source>
</evidence>
<keyword evidence="1 6" id="KW-0660">Purine salvage</keyword>
<protein>
    <recommendedName>
        <fullName evidence="6">GMP reductase</fullName>
        <ecNumber evidence="6">1.7.1.7</ecNumber>
    </recommendedName>
    <alternativeName>
        <fullName evidence="6">Guanosine 5'-monophosphate reductase</fullName>
        <shortName evidence="6">GMPR</shortName>
    </alternativeName>
</protein>
<comment type="caution">
    <text evidence="9">The sequence shown here is derived from an EMBL/GenBank/DDBJ whole genome shotgun (WGS) entry which is preliminary data.</text>
</comment>
<dbReference type="SMART" id="SM01240">
    <property type="entry name" value="IMPDH"/>
    <property type="match status" value="1"/>
</dbReference>
<dbReference type="Pfam" id="PF00478">
    <property type="entry name" value="IMPDH"/>
    <property type="match status" value="1"/>
</dbReference>
<accession>A0ABV9SQF2</accession>
<evidence type="ECO:0000256" key="6">
    <source>
        <dbReference type="HAMAP-Rule" id="MF_02250"/>
    </source>
</evidence>
<sequence length="479" mass="50822">MRFLNDQVPGHDLTYSDVFMVPRHSAVGSRLDVDLRTHDGTGTTMPIVVANMTAVAGRRMAETIARRGGIAVLPQDIPLDVVAEVVSWVKRRDLLYDTAITLTPESTVGEALNLLPKRAHDAVIVVDGGRRPVGVVTDADCAGVDRFTQVHEVMSRDLLTIPAGTDPKEAFGSLHDFRHRLAPVVDADGALVGVLTRTGALRATLYEPATDARGRLRIGAAVGVNGDVAARAAELIAAGVDVLVIDTAHGHQEKMLAALRKVRALDPAVPLVAGNVVSSEGTRDLIEAGADIVKVGVGPGAMCTTRMMTAVGRPQFSAVLECAATARELGASVWADGGVRHPRDVALALAAGASNVMIGSWFAGTYESPGDVVRDAQGRMYKESFGMASARAVRLRTSDDSPFERARKALFEEGISTARMYLDEERPGVEDLVDEIVAGVRSSMTYAGAATLEEFHERATVGVQSSAGYNEGRPVPTSW</sequence>
<dbReference type="InterPro" id="IPR046342">
    <property type="entry name" value="CBS_dom_sf"/>
</dbReference>
<dbReference type="SUPFAM" id="SSF54631">
    <property type="entry name" value="CBS-domain pair"/>
    <property type="match status" value="1"/>
</dbReference>
<organism evidence="9 10">
    <name type="scientific">Streptomonospora arabica</name>
    <dbReference type="NCBI Taxonomy" id="412417"/>
    <lineage>
        <taxon>Bacteria</taxon>
        <taxon>Bacillati</taxon>
        <taxon>Actinomycetota</taxon>
        <taxon>Actinomycetes</taxon>
        <taxon>Streptosporangiales</taxon>
        <taxon>Nocardiopsidaceae</taxon>
        <taxon>Streptomonospora</taxon>
    </lineage>
</organism>
<dbReference type="PROSITE" id="PS51371">
    <property type="entry name" value="CBS"/>
    <property type="match status" value="2"/>
</dbReference>
<comment type="cofactor">
    <cofactor evidence="6">
        <name>a monovalent cation</name>
        <dbReference type="ChEBI" id="CHEBI:60242"/>
    </cofactor>
</comment>
<feature type="domain" description="CBS" evidence="8">
    <location>
        <begin position="154"/>
        <end position="210"/>
    </location>
</feature>
<dbReference type="Pfam" id="PF00571">
    <property type="entry name" value="CBS"/>
    <property type="match status" value="2"/>
</dbReference>
<keyword evidence="2" id="KW-0677">Repeat</keyword>
<reference evidence="10" key="1">
    <citation type="journal article" date="2019" name="Int. J. Syst. Evol. Microbiol.">
        <title>The Global Catalogue of Microorganisms (GCM) 10K type strain sequencing project: providing services to taxonomists for standard genome sequencing and annotation.</title>
        <authorList>
            <consortium name="The Broad Institute Genomics Platform"/>
            <consortium name="The Broad Institute Genome Sequencing Center for Infectious Disease"/>
            <person name="Wu L."/>
            <person name="Ma J."/>
        </authorList>
    </citation>
    <scope>NUCLEOTIDE SEQUENCE [LARGE SCALE GENOMIC DNA]</scope>
    <source>
        <strain evidence="10">CGMCC 4.7304</strain>
    </source>
</reference>
<keyword evidence="3 6" id="KW-0521">NADP</keyword>
<dbReference type="EMBL" id="JBHSIY010000011">
    <property type="protein sequence ID" value="MFC4867937.1"/>
    <property type="molecule type" value="Genomic_DNA"/>
</dbReference>
<dbReference type="SUPFAM" id="SSF51412">
    <property type="entry name" value="Inosine monophosphate dehydrogenase (IMPDH)"/>
    <property type="match status" value="1"/>
</dbReference>
<name>A0ABV9SQF2_9ACTN</name>
<keyword evidence="10" id="KW-1185">Reference proteome</keyword>
<dbReference type="NCBIfam" id="NF005869">
    <property type="entry name" value="PRK07807.1"/>
    <property type="match status" value="1"/>
</dbReference>